<comment type="caution">
    <text evidence="2">The sequence shown here is derived from an EMBL/GenBank/DDBJ whole genome shotgun (WGS) entry which is preliminary data.</text>
</comment>
<dbReference type="GO" id="GO:0003906">
    <property type="term" value="F:DNA-(apurinic or apyrimidinic site) endonuclease activity"/>
    <property type="evidence" value="ECO:0007669"/>
    <property type="project" value="TreeGrafter"/>
</dbReference>
<proteinExistence type="predicted"/>
<dbReference type="Gene3D" id="3.20.20.150">
    <property type="entry name" value="Divalent-metal-dependent TIM barrel enzymes"/>
    <property type="match status" value="1"/>
</dbReference>
<evidence type="ECO:0000259" key="1">
    <source>
        <dbReference type="Pfam" id="PF01261"/>
    </source>
</evidence>
<dbReference type="InterPro" id="IPR001719">
    <property type="entry name" value="AP_endonuc_2"/>
</dbReference>
<dbReference type="AlphaFoldDB" id="A0A0F9NIY3"/>
<dbReference type="SUPFAM" id="SSF51658">
    <property type="entry name" value="Xylose isomerase-like"/>
    <property type="match status" value="1"/>
</dbReference>
<dbReference type="GO" id="GO:0003677">
    <property type="term" value="F:DNA binding"/>
    <property type="evidence" value="ECO:0007669"/>
    <property type="project" value="InterPro"/>
</dbReference>
<dbReference type="CDD" id="cd00019">
    <property type="entry name" value="AP2Ec"/>
    <property type="match status" value="1"/>
</dbReference>
<dbReference type="InterPro" id="IPR036237">
    <property type="entry name" value="Xyl_isomerase-like_sf"/>
</dbReference>
<protein>
    <recommendedName>
        <fullName evidence="1">Xylose isomerase-like TIM barrel domain-containing protein</fullName>
    </recommendedName>
</protein>
<dbReference type="SMART" id="SM00518">
    <property type="entry name" value="AP2Ec"/>
    <property type="match status" value="1"/>
</dbReference>
<dbReference type="InterPro" id="IPR013022">
    <property type="entry name" value="Xyl_isomerase-like_TIM-brl"/>
</dbReference>
<dbReference type="GO" id="GO:0006284">
    <property type="term" value="P:base-excision repair"/>
    <property type="evidence" value="ECO:0007669"/>
    <property type="project" value="TreeGrafter"/>
</dbReference>
<dbReference type="GO" id="GO:0008270">
    <property type="term" value="F:zinc ion binding"/>
    <property type="evidence" value="ECO:0007669"/>
    <property type="project" value="InterPro"/>
</dbReference>
<dbReference type="GO" id="GO:0008081">
    <property type="term" value="F:phosphoric diester hydrolase activity"/>
    <property type="evidence" value="ECO:0007669"/>
    <property type="project" value="TreeGrafter"/>
</dbReference>
<organism evidence="2">
    <name type="scientific">marine sediment metagenome</name>
    <dbReference type="NCBI Taxonomy" id="412755"/>
    <lineage>
        <taxon>unclassified sequences</taxon>
        <taxon>metagenomes</taxon>
        <taxon>ecological metagenomes</taxon>
    </lineage>
</organism>
<dbReference type="EMBL" id="LAZR01003329">
    <property type="protein sequence ID" value="KKN19495.1"/>
    <property type="molecule type" value="Genomic_DNA"/>
</dbReference>
<dbReference type="PANTHER" id="PTHR21445:SF0">
    <property type="entry name" value="APURINIC-APYRIMIDINIC ENDONUCLEASE"/>
    <property type="match status" value="1"/>
</dbReference>
<reference evidence="2" key="1">
    <citation type="journal article" date="2015" name="Nature">
        <title>Complex archaea that bridge the gap between prokaryotes and eukaryotes.</title>
        <authorList>
            <person name="Spang A."/>
            <person name="Saw J.H."/>
            <person name="Jorgensen S.L."/>
            <person name="Zaremba-Niedzwiedzka K."/>
            <person name="Martijn J."/>
            <person name="Lind A.E."/>
            <person name="van Eijk R."/>
            <person name="Schleper C."/>
            <person name="Guy L."/>
            <person name="Ettema T.J."/>
        </authorList>
    </citation>
    <scope>NUCLEOTIDE SEQUENCE</scope>
</reference>
<feature type="domain" description="Xylose isomerase-like TIM barrel" evidence="1">
    <location>
        <begin position="28"/>
        <end position="266"/>
    </location>
</feature>
<name>A0A0F9NIY3_9ZZZZ</name>
<evidence type="ECO:0000313" key="2">
    <source>
        <dbReference type="EMBL" id="KKN19495.1"/>
    </source>
</evidence>
<dbReference type="Pfam" id="PF01261">
    <property type="entry name" value="AP_endonuc_2"/>
    <property type="match status" value="1"/>
</dbReference>
<dbReference type="FunFam" id="3.20.20.150:FF:000017">
    <property type="entry name" value="Endonuclease IV related protein"/>
    <property type="match status" value="1"/>
</dbReference>
<dbReference type="PANTHER" id="PTHR21445">
    <property type="entry name" value="ENDONUCLEASE IV ENDODEOXYRIBONUCLEASE IV"/>
    <property type="match status" value="1"/>
</dbReference>
<accession>A0A0F9NIY3</accession>
<sequence length="280" mass="31155">MTSASKKLLFGTAGVPLSASPSSTLAGVEKIAQMGLDCLEIEFVKGVKMGTDLAKKIKEEAKALNVALSVHAPYYINLNSAEEGKRLASQERLMSSARMAEICGAKSVVFHAGYYGGVEPEQAFQTIKEGLKEVVSILKSDRTPVMLRPEILGKRTQFGSLEDILFLCREVDGILPCVDFCHIHAREGKANSYIEFHRILKKIEKKLGSKAIKNMHIHISGVDYNDKGEKKHLNLRDSDFRFDDWIQALENYGVEGTIICESPNLEQDAMMLKQLYWGQT</sequence>
<gene>
    <name evidence="2" type="ORF">LCGC14_0945210</name>
</gene>